<accession>A0A4D6GVK8</accession>
<dbReference type="GO" id="GO:0019674">
    <property type="term" value="P:NAD+ metabolic process"/>
    <property type="evidence" value="ECO:0007669"/>
    <property type="project" value="InterPro"/>
</dbReference>
<dbReference type="EMBL" id="VRYN01000002">
    <property type="protein sequence ID" value="TYO76581.1"/>
    <property type="molecule type" value="Genomic_DNA"/>
</dbReference>
<dbReference type="Proteomes" id="UP000296216">
    <property type="component" value="Chromosome"/>
</dbReference>
<dbReference type="GO" id="GO:0003951">
    <property type="term" value="F:NAD+ kinase activity"/>
    <property type="evidence" value="ECO:0007669"/>
    <property type="project" value="UniProtKB-EC"/>
</dbReference>
<dbReference type="Gene3D" id="2.60.200.30">
    <property type="entry name" value="Probable inorganic polyphosphate/atp-NAD kinase, domain 2"/>
    <property type="match status" value="1"/>
</dbReference>
<protein>
    <submittedName>
        <fullName evidence="2">NAD+ kinase</fullName>
    </submittedName>
    <submittedName>
        <fullName evidence="1">Putative NAD kinase (Polyphosphate/ATP)</fullName>
        <ecNumber evidence="1">2.7.1.23</ecNumber>
    </submittedName>
</protein>
<keyword evidence="1" id="KW-0418">Kinase</keyword>
<dbReference type="Gene3D" id="3.40.50.10330">
    <property type="entry name" value="Probable inorganic polyphosphate/atp-NAD kinase, domain 1"/>
    <property type="match status" value="1"/>
</dbReference>
<evidence type="ECO:0000313" key="2">
    <source>
        <dbReference type="EMBL" id="TYO76581.1"/>
    </source>
</evidence>
<dbReference type="PANTHER" id="PTHR20275">
    <property type="entry name" value="NAD KINASE"/>
    <property type="match status" value="1"/>
</dbReference>
<name>A0A4D6GVK8_HALS9</name>
<gene>
    <name evidence="1" type="primary">nadK2</name>
    <name evidence="2" type="ORF">APQ99_01220</name>
    <name evidence="1" type="ORF">HBSAL_03225</name>
</gene>
<dbReference type="EMBL" id="CP038631">
    <property type="protein sequence ID" value="QCC44372.1"/>
    <property type="molecule type" value="Genomic_DNA"/>
</dbReference>
<dbReference type="InterPro" id="IPR016064">
    <property type="entry name" value="NAD/diacylglycerol_kinase_sf"/>
</dbReference>
<proteinExistence type="predicted"/>
<dbReference type="InterPro" id="IPR017437">
    <property type="entry name" value="ATP-NAD_kinase_PpnK-typ_C"/>
</dbReference>
<dbReference type="SUPFAM" id="SSF111331">
    <property type="entry name" value="NAD kinase/diacylglycerol kinase-like"/>
    <property type="match status" value="1"/>
</dbReference>
<reference evidence="2 4" key="2">
    <citation type="submission" date="2019-07" db="EMBL/GenBank/DDBJ databases">
        <title>Genomic Encyclopedia of Archaeal and Bacterial Type Strains, Phase II (KMG-II): from individual species to whole genera.</title>
        <authorList>
            <person name="Goeker M."/>
        </authorList>
    </citation>
    <scope>NUCLEOTIDE SEQUENCE [LARGE SCALE GENOMIC DNA]</scope>
    <source>
        <strain evidence="2 4">DSM 3754</strain>
    </source>
</reference>
<dbReference type="EC" id="2.7.1.23" evidence="1"/>
<keyword evidence="1" id="KW-0808">Transferase</keyword>
<dbReference type="Proteomes" id="UP000323075">
    <property type="component" value="Unassembled WGS sequence"/>
</dbReference>
<evidence type="ECO:0000313" key="1">
    <source>
        <dbReference type="EMBL" id="QCC44372.1"/>
    </source>
</evidence>
<dbReference type="Pfam" id="PF20143">
    <property type="entry name" value="NAD_kinase_C"/>
    <property type="match status" value="1"/>
</dbReference>
<dbReference type="AlphaFoldDB" id="A0A4D6GVK8"/>
<evidence type="ECO:0000313" key="4">
    <source>
        <dbReference type="Proteomes" id="UP000323075"/>
    </source>
</evidence>
<dbReference type="InterPro" id="IPR017438">
    <property type="entry name" value="ATP-NAD_kinase_N"/>
</dbReference>
<sequence length="244" mass="24145">MAAVTLHVAVRGDSTAPTVATLTASDDATLVGDAAAADIVVAVGDAGLRAAALSDVAPAAQPPVVPVDVDAAPDSVAPADTTDAIAAVAAGSYTVVDHPTFDVTTPTTDARAIADVSLMTTAPAKISEYTVSTPDRTVASVRADGIVAATPLGSHGYAADAGGPHLAPGVSAAAVVPVSPFRVDRTNWVVCPPVSVTVARDETTVELHADGHAHGRVPVDSPVTLSWGTPLPIAVVSHAGTHGD</sequence>
<dbReference type="GO" id="GO:0006741">
    <property type="term" value="P:NADP+ biosynthetic process"/>
    <property type="evidence" value="ECO:0007669"/>
    <property type="project" value="TreeGrafter"/>
</dbReference>
<reference evidence="1" key="3">
    <citation type="journal article" name="MicrobiologyOpen">
        <title>Whole-genome comparison between the type strain of Halobacterium salinarum (DSM 3754(T)) and the laboratory strains R1 and NRC-1.</title>
        <authorList>
            <person name="Pfeiffer F."/>
            <person name="Losensky G."/>
            <person name="Marchfelder A."/>
            <person name="Habermann B."/>
            <person name="Dyall-Smith M."/>
        </authorList>
    </citation>
    <scope>NUCLEOTIDE SEQUENCE</scope>
    <source>
        <strain evidence="1">91-R6</strain>
    </source>
</reference>
<evidence type="ECO:0000313" key="3">
    <source>
        <dbReference type="Proteomes" id="UP000296216"/>
    </source>
</evidence>
<organism evidence="1 3">
    <name type="scientific">Halobacterium salinarum (strain ATCC 33171 / DSM 3754 / JCM 8978 / NBRC 102687 / NCIMB 764 / 91-R6)</name>
    <dbReference type="NCBI Taxonomy" id="2597657"/>
    <lineage>
        <taxon>Archaea</taxon>
        <taxon>Methanobacteriati</taxon>
        <taxon>Methanobacteriota</taxon>
        <taxon>Stenosarchaea group</taxon>
        <taxon>Halobacteria</taxon>
        <taxon>Halobacteriales</taxon>
        <taxon>Halobacteriaceae</taxon>
        <taxon>Halobacterium</taxon>
    </lineage>
</organism>
<dbReference type="PANTHER" id="PTHR20275:SF43">
    <property type="entry name" value="BIFUNCTIONAL NADP PHOSPHATASE_NAD KINASE"/>
    <property type="match status" value="1"/>
</dbReference>
<reference evidence="1 3" key="1">
    <citation type="journal article" date="2019" name="Microbiol. Resour. Announc.">
        <title>The Genome Sequence of the Halobacterium salinarum Type Strain Is Closely Related to That of Laboratory Strains NRC-1 and R1.</title>
        <authorList>
            <person name="Pfeiffer F."/>
            <person name="Marchfelder A."/>
            <person name="Habermann B."/>
            <person name="Dyall-Smith M.L."/>
        </authorList>
    </citation>
    <scope>NUCLEOTIDE SEQUENCE [LARGE SCALE GENOMIC DNA]</scope>
    <source>
        <strain evidence="1">91-R6</strain>
        <strain evidence="3">ATCC 33171 / DSM 3754 / JCM 8978 / NBRC 102687 / NCIMB 764 / 91-R6</strain>
    </source>
</reference>